<evidence type="ECO:0000313" key="2">
    <source>
        <dbReference type="Proteomes" id="UP001290861"/>
    </source>
</evidence>
<dbReference type="EMBL" id="JARVCO010000012">
    <property type="protein sequence ID" value="MDZ8119691.1"/>
    <property type="molecule type" value="Genomic_DNA"/>
</dbReference>
<proteinExistence type="predicted"/>
<dbReference type="Proteomes" id="UP001290861">
    <property type="component" value="Unassembled WGS sequence"/>
</dbReference>
<protein>
    <submittedName>
        <fullName evidence="1">Uncharacterized protein</fullName>
    </submittedName>
</protein>
<comment type="caution">
    <text evidence="1">The sequence shown here is derived from an EMBL/GenBank/DDBJ whole genome shotgun (WGS) entry which is preliminary data.</text>
</comment>
<organism evidence="1 2">
    <name type="scientific">Pontiella agarivorans</name>
    <dbReference type="NCBI Taxonomy" id="3038953"/>
    <lineage>
        <taxon>Bacteria</taxon>
        <taxon>Pseudomonadati</taxon>
        <taxon>Kiritimatiellota</taxon>
        <taxon>Kiritimatiellia</taxon>
        <taxon>Kiritimatiellales</taxon>
        <taxon>Pontiellaceae</taxon>
        <taxon>Pontiella</taxon>
    </lineage>
</organism>
<evidence type="ECO:0000313" key="1">
    <source>
        <dbReference type="EMBL" id="MDZ8119691.1"/>
    </source>
</evidence>
<keyword evidence="2" id="KW-1185">Reference proteome</keyword>
<sequence length="42" mass="4482">MIKLVMIAGMAAVQVFGASMTLESAVARALNWMKNNPVMSKA</sequence>
<gene>
    <name evidence="1" type="ORF">P9H32_13765</name>
</gene>
<reference evidence="1 2" key="1">
    <citation type="journal article" date="2024" name="Appl. Environ. Microbiol.">
        <title>Pontiella agarivorans sp. nov., a novel marine anaerobic bacterium capable of degrading macroalgal polysaccharides and fixing nitrogen.</title>
        <authorList>
            <person name="Liu N."/>
            <person name="Kivenson V."/>
            <person name="Peng X."/>
            <person name="Cui Z."/>
            <person name="Lankiewicz T.S."/>
            <person name="Gosselin K.M."/>
            <person name="English C.J."/>
            <person name="Blair E.M."/>
            <person name="O'Malley M.A."/>
            <person name="Valentine D.L."/>
        </authorList>
    </citation>
    <scope>NUCLEOTIDE SEQUENCE [LARGE SCALE GENOMIC DNA]</scope>
    <source>
        <strain evidence="1 2">NLcol2</strain>
    </source>
</reference>
<name>A0ABU5MZS5_9BACT</name>
<accession>A0ABU5MZS5</accession>